<sequence>MTFNLDGARERMVGTGHAIIECVNAIWTYKYTNGYTITLRGPFTIHMVVTAMHPPTGNGAQPGYMLKIDEWQFSATHHDKMISLDSIAGPRNYEMPADMPRPVPTPPPGSTAATLWAEREAARQWDDPMVVVERATMPSEPINAFGIPQATMRCLELAESVGAMADLISFADETKLGPLAALTKFADILRSKGVILDRSENPRHTTGLVPLPPLPDLPIIYAAPNPPPPPSAQQQQMPQMGQQQPPQFTPPSNGIIPPPQQQHTPLSNTLYQSAPSSITNPQHHPLQSNGSQTTIPPPPGSATMSPQNTSSSASNSPQKSHRAIPNGTNNGSSGASGSSPAMSASGSTSHNTPNMANASLKRKQAGAEGAGSPVLANGEGPPTKRATRKRNRTNTAG</sequence>
<dbReference type="Pfam" id="PF01803">
    <property type="entry name" value="LIM_bind"/>
    <property type="match status" value="1"/>
</dbReference>
<feature type="compositionally biased region" description="Polar residues" evidence="1">
    <location>
        <begin position="261"/>
        <end position="294"/>
    </location>
</feature>
<feature type="compositionally biased region" description="Low complexity" evidence="1">
    <location>
        <begin position="232"/>
        <end position="246"/>
    </location>
</feature>
<dbReference type="OrthoDB" id="774557at2759"/>
<dbReference type="Proteomes" id="UP000541558">
    <property type="component" value="Unassembled WGS sequence"/>
</dbReference>
<keyword evidence="3" id="KW-1185">Reference proteome</keyword>
<gene>
    <name evidence="2" type="ORF">D9611_007588</name>
</gene>
<feature type="region of interest" description="Disordered" evidence="1">
    <location>
        <begin position="219"/>
        <end position="397"/>
    </location>
</feature>
<comment type="caution">
    <text evidence="2">The sequence shown here is derived from an EMBL/GenBank/DDBJ whole genome shotgun (WGS) entry which is preliminary data.</text>
</comment>
<dbReference type="AlphaFoldDB" id="A0A8H5FCT4"/>
<dbReference type="EMBL" id="JAACJK010000113">
    <property type="protein sequence ID" value="KAF5331738.1"/>
    <property type="molecule type" value="Genomic_DNA"/>
</dbReference>
<accession>A0A8H5FCT4</accession>
<organism evidence="2 3">
    <name type="scientific">Ephemerocybe angulata</name>
    <dbReference type="NCBI Taxonomy" id="980116"/>
    <lineage>
        <taxon>Eukaryota</taxon>
        <taxon>Fungi</taxon>
        <taxon>Dikarya</taxon>
        <taxon>Basidiomycota</taxon>
        <taxon>Agaricomycotina</taxon>
        <taxon>Agaricomycetes</taxon>
        <taxon>Agaricomycetidae</taxon>
        <taxon>Agaricales</taxon>
        <taxon>Agaricineae</taxon>
        <taxon>Psathyrellaceae</taxon>
        <taxon>Ephemerocybe</taxon>
    </lineage>
</organism>
<feature type="compositionally biased region" description="Low complexity" evidence="1">
    <location>
        <begin position="325"/>
        <end position="349"/>
    </location>
</feature>
<evidence type="ECO:0000313" key="3">
    <source>
        <dbReference type="Proteomes" id="UP000541558"/>
    </source>
</evidence>
<evidence type="ECO:0000256" key="1">
    <source>
        <dbReference type="SAM" id="MobiDB-lite"/>
    </source>
</evidence>
<dbReference type="InterPro" id="IPR029005">
    <property type="entry name" value="LIM-bd/SEUSS"/>
</dbReference>
<protein>
    <submittedName>
        <fullName evidence="2">Uncharacterized protein</fullName>
    </submittedName>
</protein>
<dbReference type="PANTHER" id="PTHR10378">
    <property type="entry name" value="LIM DOMAIN-BINDING PROTEIN"/>
    <property type="match status" value="1"/>
</dbReference>
<proteinExistence type="predicted"/>
<evidence type="ECO:0000313" key="2">
    <source>
        <dbReference type="EMBL" id="KAF5331738.1"/>
    </source>
</evidence>
<feature type="compositionally biased region" description="Basic residues" evidence="1">
    <location>
        <begin position="385"/>
        <end position="397"/>
    </location>
</feature>
<name>A0A8H5FCT4_9AGAR</name>
<reference evidence="2 3" key="1">
    <citation type="journal article" date="2020" name="ISME J.">
        <title>Uncovering the hidden diversity of litter-decomposition mechanisms in mushroom-forming fungi.</title>
        <authorList>
            <person name="Floudas D."/>
            <person name="Bentzer J."/>
            <person name="Ahren D."/>
            <person name="Johansson T."/>
            <person name="Persson P."/>
            <person name="Tunlid A."/>
        </authorList>
    </citation>
    <scope>NUCLEOTIDE SEQUENCE [LARGE SCALE GENOMIC DNA]</scope>
    <source>
        <strain evidence="2 3">CBS 175.51</strain>
    </source>
</reference>
<feature type="compositionally biased region" description="Low complexity" evidence="1">
    <location>
        <begin position="305"/>
        <end position="318"/>
    </location>
</feature>